<evidence type="ECO:0000313" key="1">
    <source>
        <dbReference type="EMBL" id="MBW90943.1"/>
    </source>
</evidence>
<reference evidence="1" key="1">
    <citation type="submission" date="2018-02" db="EMBL/GenBank/DDBJ databases">
        <title>Rhizophora mucronata_Transcriptome.</title>
        <authorList>
            <person name="Meera S.P."/>
            <person name="Sreeshan A."/>
            <person name="Augustine A."/>
        </authorList>
    </citation>
    <scope>NUCLEOTIDE SEQUENCE</scope>
    <source>
        <tissue evidence="1">Leaf</tissue>
    </source>
</reference>
<dbReference type="AlphaFoldDB" id="A0A2P2JBX6"/>
<proteinExistence type="predicted"/>
<dbReference type="EMBL" id="GGEC01010460">
    <property type="protein sequence ID" value="MBW90943.1"/>
    <property type="molecule type" value="Transcribed_RNA"/>
</dbReference>
<name>A0A2P2JBX6_RHIMU</name>
<sequence length="50" mass="5908">MIVTDRDITSRNRGLHIIKTRDCSRPICICQQRNRILRFPRPNTTKLVSN</sequence>
<organism evidence="1">
    <name type="scientific">Rhizophora mucronata</name>
    <name type="common">Asiatic mangrove</name>
    <dbReference type="NCBI Taxonomy" id="61149"/>
    <lineage>
        <taxon>Eukaryota</taxon>
        <taxon>Viridiplantae</taxon>
        <taxon>Streptophyta</taxon>
        <taxon>Embryophyta</taxon>
        <taxon>Tracheophyta</taxon>
        <taxon>Spermatophyta</taxon>
        <taxon>Magnoliopsida</taxon>
        <taxon>eudicotyledons</taxon>
        <taxon>Gunneridae</taxon>
        <taxon>Pentapetalae</taxon>
        <taxon>rosids</taxon>
        <taxon>fabids</taxon>
        <taxon>Malpighiales</taxon>
        <taxon>Rhizophoraceae</taxon>
        <taxon>Rhizophora</taxon>
    </lineage>
</organism>
<protein>
    <submittedName>
        <fullName evidence="1">Uncharacterized protein</fullName>
    </submittedName>
</protein>
<accession>A0A2P2JBX6</accession>